<name>K0SYX4_THAOC</name>
<reference evidence="2 3" key="1">
    <citation type="journal article" date="2012" name="Genome Biol.">
        <title>Genome and low-iron response of an oceanic diatom adapted to chronic iron limitation.</title>
        <authorList>
            <person name="Lommer M."/>
            <person name="Specht M."/>
            <person name="Roy A.S."/>
            <person name="Kraemer L."/>
            <person name="Andreson R."/>
            <person name="Gutowska M.A."/>
            <person name="Wolf J."/>
            <person name="Bergner S.V."/>
            <person name="Schilhabel M.B."/>
            <person name="Klostermeier U.C."/>
            <person name="Beiko R.G."/>
            <person name="Rosenstiel P."/>
            <person name="Hippler M."/>
            <person name="Laroche J."/>
        </authorList>
    </citation>
    <scope>NUCLEOTIDE SEQUENCE [LARGE SCALE GENOMIC DNA]</scope>
    <source>
        <strain evidence="2 3">CCMP1005</strain>
    </source>
</reference>
<proteinExistence type="predicted"/>
<dbReference type="AlphaFoldDB" id="K0SYX4"/>
<accession>K0SYX4</accession>
<dbReference type="Gene3D" id="1.10.720.30">
    <property type="entry name" value="SAP domain"/>
    <property type="match status" value="1"/>
</dbReference>
<dbReference type="InterPro" id="IPR003034">
    <property type="entry name" value="SAP_dom"/>
</dbReference>
<evidence type="ECO:0000259" key="1">
    <source>
        <dbReference type="Pfam" id="PF02037"/>
    </source>
</evidence>
<feature type="domain" description="SAP" evidence="1">
    <location>
        <begin position="48"/>
        <end position="68"/>
    </location>
</feature>
<organism evidence="2 3">
    <name type="scientific">Thalassiosira oceanica</name>
    <name type="common">Marine diatom</name>
    <dbReference type="NCBI Taxonomy" id="159749"/>
    <lineage>
        <taxon>Eukaryota</taxon>
        <taxon>Sar</taxon>
        <taxon>Stramenopiles</taxon>
        <taxon>Ochrophyta</taxon>
        <taxon>Bacillariophyta</taxon>
        <taxon>Coscinodiscophyceae</taxon>
        <taxon>Thalassiosirophycidae</taxon>
        <taxon>Thalassiosirales</taxon>
        <taxon>Thalassiosiraceae</taxon>
        <taxon>Thalassiosira</taxon>
    </lineage>
</organism>
<evidence type="ECO:0000313" key="3">
    <source>
        <dbReference type="Proteomes" id="UP000266841"/>
    </source>
</evidence>
<comment type="caution">
    <text evidence="2">The sequence shown here is derived from an EMBL/GenBank/DDBJ whole genome shotgun (WGS) entry which is preliminary data.</text>
</comment>
<sequence length="337" mass="36895">MGRRIPTAIDVHAITSSVGSVRVGAHHTDVAVYAAAAGAAGASLIHMDRGLQVSGRKADLVQRLEEYDALNQVGARGLGHDVAPVGTQWKEQKWGDSFAKDDKSKIHSMTPAEVTLPPSIECERVAQEMKEFLREQSLYPRGKVTSRGKPFWDTHPGNALLKFDIAEGKLGKYETCRTSADQSGVSRFQRQDLVWMRGPLPAGEMYDGTSTEVEQKKPHKDRDRNALYFKLAAQRKPLETQGIRVSIMSLDSEVVAFYGTANLVNDFSRKVGESHLFNMVALAKIVEESIRGVSATVAEYVIPINTNALETCALLDEMAKPVKLPAAAESVLSAFRS</sequence>
<evidence type="ECO:0000313" key="2">
    <source>
        <dbReference type="EMBL" id="EJK63452.1"/>
    </source>
</evidence>
<keyword evidence="3" id="KW-1185">Reference proteome</keyword>
<dbReference type="Pfam" id="PF02037">
    <property type="entry name" value="SAP"/>
    <property type="match status" value="1"/>
</dbReference>
<gene>
    <name evidence="2" type="ORF">THAOC_15884</name>
</gene>
<dbReference type="OrthoDB" id="207211at2759"/>
<dbReference type="Proteomes" id="UP000266841">
    <property type="component" value="Unassembled WGS sequence"/>
</dbReference>
<dbReference type="EMBL" id="AGNL01018239">
    <property type="protein sequence ID" value="EJK63452.1"/>
    <property type="molecule type" value="Genomic_DNA"/>
</dbReference>
<protein>
    <recommendedName>
        <fullName evidence="1">SAP domain-containing protein</fullName>
    </recommendedName>
</protein>
<dbReference type="InterPro" id="IPR036361">
    <property type="entry name" value="SAP_dom_sf"/>
</dbReference>